<evidence type="ECO:0000313" key="4">
    <source>
        <dbReference type="EMBL" id="OQV20680.1"/>
    </source>
</evidence>
<feature type="transmembrane region" description="Helical" evidence="2">
    <location>
        <begin position="170"/>
        <end position="186"/>
    </location>
</feature>
<feature type="region of interest" description="Disordered" evidence="1">
    <location>
        <begin position="33"/>
        <end position="72"/>
    </location>
</feature>
<name>A0A1W0WZN9_HYPEX</name>
<dbReference type="EMBL" id="MTYJ01000028">
    <property type="protein sequence ID" value="OQV20680.1"/>
    <property type="molecule type" value="Genomic_DNA"/>
</dbReference>
<feature type="chain" id="PRO_5012867917" evidence="3">
    <location>
        <begin position="17"/>
        <end position="187"/>
    </location>
</feature>
<evidence type="ECO:0000256" key="3">
    <source>
        <dbReference type="SAM" id="SignalP"/>
    </source>
</evidence>
<proteinExistence type="predicted"/>
<reference evidence="5" key="1">
    <citation type="submission" date="2017-01" db="EMBL/GenBank/DDBJ databases">
        <title>Comparative genomics of anhydrobiosis in the tardigrade Hypsibius dujardini.</title>
        <authorList>
            <person name="Yoshida Y."/>
            <person name="Koutsovoulos G."/>
            <person name="Laetsch D."/>
            <person name="Stevens L."/>
            <person name="Kumar S."/>
            <person name="Horikawa D."/>
            <person name="Ishino K."/>
            <person name="Komine S."/>
            <person name="Tomita M."/>
            <person name="Blaxter M."/>
            <person name="Arakawa K."/>
        </authorList>
    </citation>
    <scope>NUCLEOTIDE SEQUENCE [LARGE SCALE GENOMIC DNA]</scope>
    <source>
        <strain evidence="5">Z151</strain>
    </source>
</reference>
<evidence type="ECO:0000313" key="5">
    <source>
        <dbReference type="Proteomes" id="UP000192578"/>
    </source>
</evidence>
<keyword evidence="2" id="KW-0812">Transmembrane</keyword>
<feature type="signal peptide" evidence="3">
    <location>
        <begin position="1"/>
        <end position="16"/>
    </location>
</feature>
<keyword evidence="2" id="KW-1133">Transmembrane helix</keyword>
<comment type="caution">
    <text evidence="4">The sequence shown here is derived from an EMBL/GenBank/DDBJ whole genome shotgun (WGS) entry which is preliminary data.</text>
</comment>
<evidence type="ECO:0000256" key="1">
    <source>
        <dbReference type="SAM" id="MobiDB-lite"/>
    </source>
</evidence>
<dbReference type="AlphaFoldDB" id="A0A1W0WZN9"/>
<dbReference type="Proteomes" id="UP000192578">
    <property type="component" value="Unassembled WGS sequence"/>
</dbReference>
<sequence length="187" mass="19924">MLEFLALSCFLTPAIAQFNSPYGSNQGGSYTNGQYQSYSSPSSTGNAQSSYYLSPQSSSSNGQYQQGSSSFSNGQPLSQLYGTYDGTYAGRQATDFAQTNLGSSSTYYNGLQMPTSSYGSLSNSPYVDGSASSGSSSGIYNSNSRQTYASPGYNTNTFRMRNAGRTAKSPISWLLLWSVVCIALVLM</sequence>
<accession>A0A1W0WZN9</accession>
<gene>
    <name evidence="4" type="ORF">BV898_05264</name>
</gene>
<protein>
    <submittedName>
        <fullName evidence="4">Uncharacterized protein</fullName>
    </submittedName>
</protein>
<keyword evidence="2" id="KW-0472">Membrane</keyword>
<organism evidence="4 5">
    <name type="scientific">Hypsibius exemplaris</name>
    <name type="common">Freshwater tardigrade</name>
    <dbReference type="NCBI Taxonomy" id="2072580"/>
    <lineage>
        <taxon>Eukaryota</taxon>
        <taxon>Metazoa</taxon>
        <taxon>Ecdysozoa</taxon>
        <taxon>Tardigrada</taxon>
        <taxon>Eutardigrada</taxon>
        <taxon>Parachela</taxon>
        <taxon>Hypsibioidea</taxon>
        <taxon>Hypsibiidae</taxon>
        <taxon>Hypsibius</taxon>
    </lineage>
</organism>
<feature type="compositionally biased region" description="Polar residues" evidence="1">
    <location>
        <begin position="33"/>
        <end position="47"/>
    </location>
</feature>
<keyword evidence="5" id="KW-1185">Reference proteome</keyword>
<evidence type="ECO:0000256" key="2">
    <source>
        <dbReference type="SAM" id="Phobius"/>
    </source>
</evidence>
<keyword evidence="3" id="KW-0732">Signal</keyword>
<feature type="compositionally biased region" description="Low complexity" evidence="1">
    <location>
        <begin position="48"/>
        <end position="72"/>
    </location>
</feature>